<dbReference type="Gene3D" id="2.60.120.10">
    <property type="entry name" value="Jelly Rolls"/>
    <property type="match status" value="1"/>
</dbReference>
<gene>
    <name evidence="5" type="ORF">DFR63_1207</name>
</gene>
<dbReference type="PANTHER" id="PTHR43280:SF26">
    <property type="entry name" value="ARAC-FAMILY TRANSCRIPTIONAL REGULATOR"/>
    <property type="match status" value="1"/>
</dbReference>
<keyword evidence="6" id="KW-1185">Reference proteome</keyword>
<dbReference type="Gene3D" id="1.10.10.60">
    <property type="entry name" value="Homeodomain-like"/>
    <property type="match status" value="2"/>
</dbReference>
<dbReference type="InterPro" id="IPR009057">
    <property type="entry name" value="Homeodomain-like_sf"/>
</dbReference>
<dbReference type="Pfam" id="PF12833">
    <property type="entry name" value="HTH_18"/>
    <property type="match status" value="1"/>
</dbReference>
<evidence type="ECO:0000256" key="3">
    <source>
        <dbReference type="ARBA" id="ARBA00023163"/>
    </source>
</evidence>
<feature type="domain" description="HTH araC/xylS-type" evidence="4">
    <location>
        <begin position="131"/>
        <end position="229"/>
    </location>
</feature>
<keyword evidence="2" id="KW-0238">DNA-binding</keyword>
<dbReference type="SUPFAM" id="SSF46689">
    <property type="entry name" value="Homeodomain-like"/>
    <property type="match status" value="2"/>
</dbReference>
<sequence length="232" mass="27396">MMSTAIVCEKRIYNEVVTSHHHTHGQFLFPLHGSMDLKTDNHKIKLTPENCFYLAPYTDHVFHSVERNEFLVLDIPERMLPEKTGDMYENMDESWSAVKYLLMEEVKNAENPAALGNLTNYIANKIRTATPPSIEYINKNFRQQLNLETLAQIENYHPSYYSKWFKKQTGKSVKEYINKLRREEAEYMLTVTDWSVTRIAGEMDFENISSFTRWFVKNTGVTPHIFRELKKW</sequence>
<accession>A0A3E0AYS1</accession>
<proteinExistence type="predicted"/>
<dbReference type="GO" id="GO:0043565">
    <property type="term" value="F:sequence-specific DNA binding"/>
    <property type="evidence" value="ECO:0007669"/>
    <property type="project" value="InterPro"/>
</dbReference>
<reference evidence="5 6" key="1">
    <citation type="submission" date="2018-08" db="EMBL/GenBank/DDBJ databases">
        <title>Genomic Encyclopedia of Type Strains, Phase IV (KMG-IV): sequencing the most valuable type-strain genomes for metagenomic binning, comparative biology and taxonomic classification.</title>
        <authorList>
            <person name="Goeker M."/>
        </authorList>
    </citation>
    <scope>NUCLEOTIDE SEQUENCE [LARGE SCALE GENOMIC DNA]</scope>
    <source>
        <strain evidence="5 6">DSM 17274</strain>
    </source>
</reference>
<dbReference type="InterPro" id="IPR011051">
    <property type="entry name" value="RmlC_Cupin_sf"/>
</dbReference>
<dbReference type="GO" id="GO:0003700">
    <property type="term" value="F:DNA-binding transcription factor activity"/>
    <property type="evidence" value="ECO:0007669"/>
    <property type="project" value="InterPro"/>
</dbReference>
<evidence type="ECO:0000259" key="4">
    <source>
        <dbReference type="PROSITE" id="PS01124"/>
    </source>
</evidence>
<name>A0A3E0AYS1_9STAP</name>
<evidence type="ECO:0000313" key="6">
    <source>
        <dbReference type="Proteomes" id="UP000257076"/>
    </source>
</evidence>
<dbReference type="AlphaFoldDB" id="A0A3E0AYS1"/>
<evidence type="ECO:0000313" key="5">
    <source>
        <dbReference type="EMBL" id="REG24896.1"/>
    </source>
</evidence>
<dbReference type="PANTHER" id="PTHR43280">
    <property type="entry name" value="ARAC-FAMILY TRANSCRIPTIONAL REGULATOR"/>
    <property type="match status" value="1"/>
</dbReference>
<keyword evidence="1" id="KW-0805">Transcription regulation</keyword>
<organism evidence="5 6">
    <name type="scientific">Jeotgalicoccus halotolerans</name>
    <dbReference type="NCBI Taxonomy" id="157227"/>
    <lineage>
        <taxon>Bacteria</taxon>
        <taxon>Bacillati</taxon>
        <taxon>Bacillota</taxon>
        <taxon>Bacilli</taxon>
        <taxon>Bacillales</taxon>
        <taxon>Staphylococcaceae</taxon>
        <taxon>Jeotgalicoccus</taxon>
    </lineage>
</organism>
<keyword evidence="3" id="KW-0804">Transcription</keyword>
<comment type="caution">
    <text evidence="5">The sequence shown here is derived from an EMBL/GenBank/DDBJ whole genome shotgun (WGS) entry which is preliminary data.</text>
</comment>
<dbReference type="SUPFAM" id="SSF51182">
    <property type="entry name" value="RmlC-like cupins"/>
    <property type="match status" value="1"/>
</dbReference>
<dbReference type="SMART" id="SM00342">
    <property type="entry name" value="HTH_ARAC"/>
    <property type="match status" value="1"/>
</dbReference>
<evidence type="ECO:0000256" key="2">
    <source>
        <dbReference type="ARBA" id="ARBA00023125"/>
    </source>
</evidence>
<dbReference type="Proteomes" id="UP000257076">
    <property type="component" value="Unassembled WGS sequence"/>
</dbReference>
<evidence type="ECO:0000256" key="1">
    <source>
        <dbReference type="ARBA" id="ARBA00023015"/>
    </source>
</evidence>
<dbReference type="PROSITE" id="PS01124">
    <property type="entry name" value="HTH_ARAC_FAMILY_2"/>
    <property type="match status" value="1"/>
</dbReference>
<dbReference type="InterPro" id="IPR014710">
    <property type="entry name" value="RmlC-like_jellyroll"/>
</dbReference>
<dbReference type="InterPro" id="IPR018060">
    <property type="entry name" value="HTH_AraC"/>
</dbReference>
<dbReference type="EMBL" id="QUMW01000010">
    <property type="protein sequence ID" value="REG24896.1"/>
    <property type="molecule type" value="Genomic_DNA"/>
</dbReference>
<protein>
    <submittedName>
        <fullName evidence="5">AraC family transcriptional regulator</fullName>
    </submittedName>
</protein>